<dbReference type="InterPro" id="IPR005531">
    <property type="entry name" value="Asp23"/>
</dbReference>
<organism evidence="2 3">
    <name type="scientific">Candidatus Faeciplasma avium</name>
    <dbReference type="NCBI Taxonomy" id="2840798"/>
    <lineage>
        <taxon>Bacteria</taxon>
        <taxon>Bacillati</taxon>
        <taxon>Bacillota</taxon>
        <taxon>Clostridia</taxon>
        <taxon>Eubacteriales</taxon>
        <taxon>Oscillospiraceae</taxon>
        <taxon>Oscillospiraceae incertae sedis</taxon>
        <taxon>Candidatus Faeciplasma</taxon>
    </lineage>
</organism>
<protein>
    <submittedName>
        <fullName evidence="2">Asp23/Gls24 family envelope stress response protein</fullName>
    </submittedName>
</protein>
<dbReference type="Proteomes" id="UP000823960">
    <property type="component" value="Unassembled WGS sequence"/>
</dbReference>
<evidence type="ECO:0000313" key="2">
    <source>
        <dbReference type="EMBL" id="HIV11151.1"/>
    </source>
</evidence>
<reference evidence="2" key="2">
    <citation type="journal article" date="2021" name="PeerJ">
        <title>Extensive microbial diversity within the chicken gut microbiome revealed by metagenomics and culture.</title>
        <authorList>
            <person name="Gilroy R."/>
            <person name="Ravi A."/>
            <person name="Getino M."/>
            <person name="Pursley I."/>
            <person name="Horton D.L."/>
            <person name="Alikhan N.F."/>
            <person name="Baker D."/>
            <person name="Gharbi K."/>
            <person name="Hall N."/>
            <person name="Watson M."/>
            <person name="Adriaenssens E.M."/>
            <person name="Foster-Nyarko E."/>
            <person name="Jarju S."/>
            <person name="Secka A."/>
            <person name="Antonio M."/>
            <person name="Oren A."/>
            <person name="Chaudhuri R.R."/>
            <person name="La Ragione R."/>
            <person name="Hildebrand F."/>
            <person name="Pallen M.J."/>
        </authorList>
    </citation>
    <scope>NUCLEOTIDE SEQUENCE</scope>
    <source>
        <strain evidence="2">1370</strain>
    </source>
</reference>
<evidence type="ECO:0000256" key="1">
    <source>
        <dbReference type="ARBA" id="ARBA00005721"/>
    </source>
</evidence>
<proteinExistence type="inferred from homology"/>
<name>A0A9D1NRY9_9FIRM</name>
<dbReference type="Pfam" id="PF03780">
    <property type="entry name" value="Asp23"/>
    <property type="match status" value="1"/>
</dbReference>
<dbReference type="AlphaFoldDB" id="A0A9D1NRY9"/>
<comment type="similarity">
    <text evidence="1">Belongs to the asp23 family.</text>
</comment>
<dbReference type="EMBL" id="DVOL01000080">
    <property type="protein sequence ID" value="HIV11151.1"/>
    <property type="molecule type" value="Genomic_DNA"/>
</dbReference>
<reference evidence="2" key="1">
    <citation type="submission" date="2020-10" db="EMBL/GenBank/DDBJ databases">
        <authorList>
            <person name="Gilroy R."/>
        </authorList>
    </citation>
    <scope>NUCLEOTIDE SEQUENCE</scope>
    <source>
        <strain evidence="2">1370</strain>
    </source>
</reference>
<sequence>MDIEKAKKGTLRVSQNVIITITKNAALEVEGVSRIAVRSLDIMKLFSSKLDNSLINIEMLDGVAKISLSIVVLSGYNVMSVCEQIQEKVKSAVQSMTGVTVSKVNVSVVDVDFPAGSAEENS</sequence>
<gene>
    <name evidence="2" type="ORF">IAD28_05615</name>
</gene>
<dbReference type="PANTHER" id="PTHR34297">
    <property type="entry name" value="HYPOTHETICAL CYTOSOLIC PROTEIN-RELATED"/>
    <property type="match status" value="1"/>
</dbReference>
<evidence type="ECO:0000313" key="3">
    <source>
        <dbReference type="Proteomes" id="UP000823960"/>
    </source>
</evidence>
<accession>A0A9D1NRY9</accession>
<comment type="caution">
    <text evidence="2">The sequence shown here is derived from an EMBL/GenBank/DDBJ whole genome shotgun (WGS) entry which is preliminary data.</text>
</comment>